<sequence length="115" mass="12785">MAWVWEDEKKVSQRWEKVRLELVGKGKGKGKGRRFRERGRGRAEGFGKGEGEGDKVSGKGKGKGKGKGRSVQMRSNGLNGARIPVGWWIASDPNAPWPYDGGSWHALDNAFFWAQ</sequence>
<dbReference type="Proteomes" id="UP000291084">
    <property type="component" value="Chromosome 3"/>
</dbReference>
<dbReference type="SUPFAM" id="SSF51445">
    <property type="entry name" value="(Trans)glycosidases"/>
    <property type="match status" value="1"/>
</dbReference>
<feature type="region of interest" description="Disordered" evidence="1">
    <location>
        <begin position="26"/>
        <end position="77"/>
    </location>
</feature>
<dbReference type="InterPro" id="IPR017853">
    <property type="entry name" value="GH"/>
</dbReference>
<reference evidence="2 3" key="1">
    <citation type="journal article" date="2015" name="Sci. Rep.">
        <title>The power of single molecule real-time sequencing technology in the de novo assembly of a eukaryotic genome.</title>
        <authorList>
            <person name="Sakai H."/>
            <person name="Naito K."/>
            <person name="Ogiso-Tanaka E."/>
            <person name="Takahashi Y."/>
            <person name="Iseki K."/>
            <person name="Muto C."/>
            <person name="Satou K."/>
            <person name="Teruya K."/>
            <person name="Shiroma A."/>
            <person name="Shimoji M."/>
            <person name="Hirano T."/>
            <person name="Itoh T."/>
            <person name="Kaga A."/>
            <person name="Tomooka N."/>
        </authorList>
    </citation>
    <scope>NUCLEOTIDE SEQUENCE [LARGE SCALE GENOMIC DNA]</scope>
    <source>
        <strain evidence="3">cv. Shumari</strain>
    </source>
</reference>
<feature type="compositionally biased region" description="Basic and acidic residues" evidence="1">
    <location>
        <begin position="38"/>
        <end position="57"/>
    </location>
</feature>
<protein>
    <submittedName>
        <fullName evidence="2">Uncharacterized protein</fullName>
    </submittedName>
</protein>
<evidence type="ECO:0000313" key="3">
    <source>
        <dbReference type="Proteomes" id="UP000291084"/>
    </source>
</evidence>
<evidence type="ECO:0000256" key="1">
    <source>
        <dbReference type="SAM" id="MobiDB-lite"/>
    </source>
</evidence>
<accession>A0A0S3RMD0</accession>
<dbReference type="Gene3D" id="3.20.20.80">
    <property type="entry name" value="Glycosidases"/>
    <property type="match status" value="1"/>
</dbReference>
<dbReference type="GO" id="GO:0051017">
    <property type="term" value="P:actin filament bundle assembly"/>
    <property type="evidence" value="ECO:0007669"/>
    <property type="project" value="TreeGrafter"/>
</dbReference>
<feature type="compositionally biased region" description="Basic residues" evidence="1">
    <location>
        <begin position="58"/>
        <end position="68"/>
    </location>
</feature>
<gene>
    <name evidence="2" type="primary">Vigan.03G157700</name>
    <name evidence="2" type="ORF">VIGAN_03157700</name>
</gene>
<dbReference type="PANTHER" id="PTHR10551">
    <property type="entry name" value="FASCIN"/>
    <property type="match status" value="1"/>
</dbReference>
<dbReference type="InterPro" id="IPR010431">
    <property type="entry name" value="Fascin"/>
</dbReference>
<organism evidence="2 3">
    <name type="scientific">Vigna angularis var. angularis</name>
    <dbReference type="NCBI Taxonomy" id="157739"/>
    <lineage>
        <taxon>Eukaryota</taxon>
        <taxon>Viridiplantae</taxon>
        <taxon>Streptophyta</taxon>
        <taxon>Embryophyta</taxon>
        <taxon>Tracheophyta</taxon>
        <taxon>Spermatophyta</taxon>
        <taxon>Magnoliopsida</taxon>
        <taxon>eudicotyledons</taxon>
        <taxon>Gunneridae</taxon>
        <taxon>Pentapetalae</taxon>
        <taxon>rosids</taxon>
        <taxon>fabids</taxon>
        <taxon>Fabales</taxon>
        <taxon>Fabaceae</taxon>
        <taxon>Papilionoideae</taxon>
        <taxon>50 kb inversion clade</taxon>
        <taxon>NPAAA clade</taxon>
        <taxon>indigoferoid/millettioid clade</taxon>
        <taxon>Phaseoleae</taxon>
        <taxon>Vigna</taxon>
    </lineage>
</organism>
<keyword evidence="3" id="KW-1185">Reference proteome</keyword>
<dbReference type="GO" id="GO:0015629">
    <property type="term" value="C:actin cytoskeleton"/>
    <property type="evidence" value="ECO:0007669"/>
    <property type="project" value="TreeGrafter"/>
</dbReference>
<evidence type="ECO:0000313" key="2">
    <source>
        <dbReference type="EMBL" id="BAT81737.1"/>
    </source>
</evidence>
<dbReference type="GO" id="GO:0007163">
    <property type="term" value="P:establishment or maintenance of cell polarity"/>
    <property type="evidence" value="ECO:0007669"/>
    <property type="project" value="TreeGrafter"/>
</dbReference>
<dbReference type="EMBL" id="AP015036">
    <property type="protein sequence ID" value="BAT81737.1"/>
    <property type="molecule type" value="Genomic_DNA"/>
</dbReference>
<name>A0A0S3RMD0_PHAAN</name>
<dbReference type="GO" id="GO:0016477">
    <property type="term" value="P:cell migration"/>
    <property type="evidence" value="ECO:0007669"/>
    <property type="project" value="TreeGrafter"/>
</dbReference>
<dbReference type="PANTHER" id="PTHR10551:SF14">
    <property type="entry name" value="CELLULASE CONTAINING PROTEIN, EXPRESSED"/>
    <property type="match status" value="1"/>
</dbReference>
<dbReference type="GO" id="GO:0051015">
    <property type="term" value="F:actin filament binding"/>
    <property type="evidence" value="ECO:0007669"/>
    <property type="project" value="InterPro"/>
</dbReference>
<dbReference type="GO" id="GO:0005737">
    <property type="term" value="C:cytoplasm"/>
    <property type="evidence" value="ECO:0007669"/>
    <property type="project" value="TreeGrafter"/>
</dbReference>
<proteinExistence type="predicted"/>
<feature type="compositionally biased region" description="Basic residues" evidence="1">
    <location>
        <begin position="26"/>
        <end position="37"/>
    </location>
</feature>
<dbReference type="AlphaFoldDB" id="A0A0S3RMD0"/>